<dbReference type="AlphaFoldDB" id="A0A6A4VCE5"/>
<keyword evidence="4" id="KW-1185">Reference proteome</keyword>
<sequence length="227" mass="24149">MKRSDVCLTLCALWIQALIPLPVTEVKHYYEEHYNRAELKKYYTAMDEAAECHGIGHKPHTAVTGAPGDNETSTSSDDTHQDVTAAPDSAPDSGAPAADAGDSAGEDGGEAAPAAGDAAADPAGDAAAAPAGRRRRAVATNCPKYPKAFPEPEALVERSDQRWIYSCGNRSEWHHVKVGHCHRHTDGILEESICICAEDLCNGATARQAVPFLVLAVALVHLQRMIG</sequence>
<evidence type="ECO:0000313" key="3">
    <source>
        <dbReference type="EMBL" id="KAF0291515.1"/>
    </source>
</evidence>
<name>A0A6A4VCE5_AMPAM</name>
<feature type="signal peptide" evidence="2">
    <location>
        <begin position="1"/>
        <end position="20"/>
    </location>
</feature>
<gene>
    <name evidence="3" type="ORF">FJT64_001114</name>
</gene>
<evidence type="ECO:0000256" key="1">
    <source>
        <dbReference type="SAM" id="MobiDB-lite"/>
    </source>
</evidence>
<organism evidence="3 4">
    <name type="scientific">Amphibalanus amphitrite</name>
    <name type="common">Striped barnacle</name>
    <name type="synonym">Balanus amphitrite</name>
    <dbReference type="NCBI Taxonomy" id="1232801"/>
    <lineage>
        <taxon>Eukaryota</taxon>
        <taxon>Metazoa</taxon>
        <taxon>Ecdysozoa</taxon>
        <taxon>Arthropoda</taxon>
        <taxon>Crustacea</taxon>
        <taxon>Multicrustacea</taxon>
        <taxon>Cirripedia</taxon>
        <taxon>Thoracica</taxon>
        <taxon>Thoracicalcarea</taxon>
        <taxon>Balanomorpha</taxon>
        <taxon>Balanoidea</taxon>
        <taxon>Balanidae</taxon>
        <taxon>Amphibalaninae</taxon>
        <taxon>Amphibalanus</taxon>
    </lineage>
</organism>
<evidence type="ECO:0000256" key="2">
    <source>
        <dbReference type="SAM" id="SignalP"/>
    </source>
</evidence>
<dbReference type="Proteomes" id="UP000440578">
    <property type="component" value="Unassembled WGS sequence"/>
</dbReference>
<feature type="compositionally biased region" description="Low complexity" evidence="1">
    <location>
        <begin position="85"/>
        <end position="103"/>
    </location>
</feature>
<protein>
    <recommendedName>
        <fullName evidence="5">Protein sleepless</fullName>
    </recommendedName>
</protein>
<feature type="chain" id="PRO_5025486625" description="Protein sleepless" evidence="2">
    <location>
        <begin position="21"/>
        <end position="227"/>
    </location>
</feature>
<comment type="caution">
    <text evidence="3">The sequence shown here is derived from an EMBL/GenBank/DDBJ whole genome shotgun (WGS) entry which is preliminary data.</text>
</comment>
<evidence type="ECO:0000313" key="4">
    <source>
        <dbReference type="Proteomes" id="UP000440578"/>
    </source>
</evidence>
<dbReference type="EMBL" id="VIIS01001875">
    <property type="protein sequence ID" value="KAF0291515.1"/>
    <property type="molecule type" value="Genomic_DNA"/>
</dbReference>
<accession>A0A6A4VCE5</accession>
<evidence type="ECO:0008006" key="5">
    <source>
        <dbReference type="Google" id="ProtNLM"/>
    </source>
</evidence>
<proteinExistence type="predicted"/>
<keyword evidence="2" id="KW-0732">Signal</keyword>
<reference evidence="3 4" key="1">
    <citation type="submission" date="2019-07" db="EMBL/GenBank/DDBJ databases">
        <title>Draft genome assembly of a fouling barnacle, Amphibalanus amphitrite (Darwin, 1854): The first reference genome for Thecostraca.</title>
        <authorList>
            <person name="Kim W."/>
        </authorList>
    </citation>
    <scope>NUCLEOTIDE SEQUENCE [LARGE SCALE GENOMIC DNA]</scope>
    <source>
        <strain evidence="3">SNU_AA5</strain>
        <tissue evidence="3">Soma without cirri and trophi</tissue>
    </source>
</reference>
<feature type="compositionally biased region" description="Low complexity" evidence="1">
    <location>
        <begin position="110"/>
        <end position="131"/>
    </location>
</feature>
<feature type="region of interest" description="Disordered" evidence="1">
    <location>
        <begin position="57"/>
        <end position="135"/>
    </location>
</feature>